<reference evidence="1 2" key="1">
    <citation type="journal article" date="2021" name="Nat. Plants">
        <title>The Taxus genome provides insights into paclitaxel biosynthesis.</title>
        <authorList>
            <person name="Xiong X."/>
            <person name="Gou J."/>
            <person name="Liao Q."/>
            <person name="Li Y."/>
            <person name="Zhou Q."/>
            <person name="Bi G."/>
            <person name="Li C."/>
            <person name="Du R."/>
            <person name="Wang X."/>
            <person name="Sun T."/>
            <person name="Guo L."/>
            <person name="Liang H."/>
            <person name="Lu P."/>
            <person name="Wu Y."/>
            <person name="Zhang Z."/>
            <person name="Ro D.K."/>
            <person name="Shang Y."/>
            <person name="Huang S."/>
            <person name="Yan J."/>
        </authorList>
    </citation>
    <scope>NUCLEOTIDE SEQUENCE [LARGE SCALE GENOMIC DNA]</scope>
    <source>
        <strain evidence="1">Ta-2019</strain>
    </source>
</reference>
<protein>
    <submittedName>
        <fullName evidence="1">Uncharacterized protein</fullName>
    </submittedName>
</protein>
<dbReference type="EMBL" id="JAHRHJ020000008">
    <property type="protein sequence ID" value="KAH9305478.1"/>
    <property type="molecule type" value="Genomic_DNA"/>
</dbReference>
<proteinExistence type="predicted"/>
<dbReference type="Proteomes" id="UP000824469">
    <property type="component" value="Unassembled WGS sequence"/>
</dbReference>
<dbReference type="AlphaFoldDB" id="A0AA38KE47"/>
<organism evidence="1 2">
    <name type="scientific">Taxus chinensis</name>
    <name type="common">Chinese yew</name>
    <name type="synonym">Taxus wallichiana var. chinensis</name>
    <dbReference type="NCBI Taxonomy" id="29808"/>
    <lineage>
        <taxon>Eukaryota</taxon>
        <taxon>Viridiplantae</taxon>
        <taxon>Streptophyta</taxon>
        <taxon>Embryophyta</taxon>
        <taxon>Tracheophyta</taxon>
        <taxon>Spermatophyta</taxon>
        <taxon>Pinopsida</taxon>
        <taxon>Pinidae</taxon>
        <taxon>Conifers II</taxon>
        <taxon>Cupressales</taxon>
        <taxon>Taxaceae</taxon>
        <taxon>Taxus</taxon>
    </lineage>
</organism>
<sequence length="214" mass="23863">MTAVVLYFSTVCNRSNRLTLFMIVIKEFSVTWGHESEPTSTVGVFAAVTGWFLATKILFVSEKWHGYGYNHVWGSKDGSLEVHHGKERYEGKESNKRELNNMPMRHDEAVEGVMLGTLDFINMFVLCAGPKMEMIENKSAGTTVISHIQIYVGTLEGSFSDGRSLGRGSTEANHHVSARFLALDKHEEQLSLLSAQANDEELLAVSMATTRDEE</sequence>
<evidence type="ECO:0000313" key="1">
    <source>
        <dbReference type="EMBL" id="KAH9305478.1"/>
    </source>
</evidence>
<feature type="non-terminal residue" evidence="1">
    <location>
        <position position="214"/>
    </location>
</feature>
<evidence type="ECO:0000313" key="2">
    <source>
        <dbReference type="Proteomes" id="UP000824469"/>
    </source>
</evidence>
<gene>
    <name evidence="1" type="ORF">KI387_009882</name>
</gene>
<accession>A0AA38KE47</accession>
<name>A0AA38KE47_TAXCH</name>
<comment type="caution">
    <text evidence="1">The sequence shown here is derived from an EMBL/GenBank/DDBJ whole genome shotgun (WGS) entry which is preliminary data.</text>
</comment>
<keyword evidence="2" id="KW-1185">Reference proteome</keyword>